<organism evidence="3 4">
    <name type="scientific">Aspergillus fumigatus (strain ATCC MYA-4609 / CBS 101355 / FGSC A1100 / Af293)</name>
    <name type="common">Neosartorya fumigata</name>
    <dbReference type="NCBI Taxonomy" id="330879"/>
    <lineage>
        <taxon>Eukaryota</taxon>
        <taxon>Fungi</taxon>
        <taxon>Dikarya</taxon>
        <taxon>Ascomycota</taxon>
        <taxon>Pezizomycotina</taxon>
        <taxon>Eurotiomycetes</taxon>
        <taxon>Eurotiomycetidae</taxon>
        <taxon>Eurotiales</taxon>
        <taxon>Aspergillaceae</taxon>
        <taxon>Aspergillus</taxon>
        <taxon>Aspergillus subgen. Fumigati</taxon>
    </lineage>
</organism>
<dbReference type="PANTHER" id="PTHR12072">
    <property type="entry name" value="CWF19, CELL CYCLE CONTROL PROTEIN"/>
    <property type="match status" value="1"/>
</dbReference>
<evidence type="ECO:0000259" key="1">
    <source>
        <dbReference type="Pfam" id="PF04676"/>
    </source>
</evidence>
<dbReference type="GO" id="GO:0000974">
    <property type="term" value="C:Prp19 complex"/>
    <property type="evidence" value="ECO:0007669"/>
    <property type="project" value="EnsemblFungi"/>
</dbReference>
<dbReference type="OrthoDB" id="444325at2759"/>
<dbReference type="RefSeq" id="XP_750714.1">
    <property type="nucleotide sequence ID" value="XM_745621.1"/>
</dbReference>
<dbReference type="Pfam" id="PF04677">
    <property type="entry name" value="CwfJ_C_1"/>
    <property type="match status" value="1"/>
</dbReference>
<dbReference type="InterPro" id="IPR036265">
    <property type="entry name" value="HIT-like_sf"/>
</dbReference>
<dbReference type="KEGG" id="afm:AFUA_6G08250"/>
<dbReference type="HOGENOM" id="CLU_019955_3_0_1"/>
<evidence type="ECO:0000259" key="2">
    <source>
        <dbReference type="Pfam" id="PF04677"/>
    </source>
</evidence>
<dbReference type="EMBL" id="AAHF01000006">
    <property type="protein sequence ID" value="EAL88676.1"/>
    <property type="molecule type" value="Genomic_DNA"/>
</dbReference>
<dbReference type="GO" id="GO:0071014">
    <property type="term" value="C:post-mRNA release spliceosomal complex"/>
    <property type="evidence" value="ECO:0000318"/>
    <property type="project" value="GO_Central"/>
</dbReference>
<dbReference type="OMA" id="IVPITHY"/>
<dbReference type="Pfam" id="PF04676">
    <property type="entry name" value="CwfJ_C_2"/>
    <property type="match status" value="1"/>
</dbReference>
<dbReference type="AlphaFoldDB" id="Q4WMY8"/>
<dbReference type="GeneID" id="3508665"/>
<accession>Q4WMY8</accession>
<evidence type="ECO:0000313" key="3">
    <source>
        <dbReference type="EMBL" id="EAL88676.1"/>
    </source>
</evidence>
<dbReference type="GO" id="GO:0061632">
    <property type="term" value="F:RNA lariat debranching enzyme activator activity"/>
    <property type="evidence" value="ECO:0000318"/>
    <property type="project" value="GO_Central"/>
</dbReference>
<dbReference type="SUPFAM" id="SSF54197">
    <property type="entry name" value="HIT-like"/>
    <property type="match status" value="1"/>
</dbReference>
<reference evidence="3 4" key="1">
    <citation type="journal article" date="2005" name="Nature">
        <title>Genomic sequence of the pathogenic and allergenic filamentous fungus Aspergillus fumigatus.</title>
        <authorList>
            <person name="Nierman W.C."/>
            <person name="Pain A."/>
            <person name="Anderson M.J."/>
            <person name="Wortman J.R."/>
            <person name="Kim H.S."/>
            <person name="Arroyo J."/>
            <person name="Berriman M."/>
            <person name="Abe K."/>
            <person name="Archer D.B."/>
            <person name="Bermejo C."/>
            <person name="Bennett J."/>
            <person name="Bowyer P."/>
            <person name="Chen D."/>
            <person name="Collins M."/>
            <person name="Coulsen R."/>
            <person name="Davies R."/>
            <person name="Dyer P.S."/>
            <person name="Farman M."/>
            <person name="Fedorova N."/>
            <person name="Fedorova N."/>
            <person name="Feldblyum T.V."/>
            <person name="Fischer R."/>
            <person name="Fosker N."/>
            <person name="Fraser A."/>
            <person name="Garcia J.L."/>
            <person name="Garcia M.J."/>
            <person name="Goble A."/>
            <person name="Goldman G.H."/>
            <person name="Gomi K."/>
            <person name="Griffith-Jones S."/>
            <person name="Gwilliam R."/>
            <person name="Haas B."/>
            <person name="Haas H."/>
            <person name="Harris D."/>
            <person name="Horiuchi H."/>
            <person name="Huang J."/>
            <person name="Humphray S."/>
            <person name="Jimenez J."/>
            <person name="Keller N."/>
            <person name="Khouri H."/>
            <person name="Kitamoto K."/>
            <person name="Kobayashi T."/>
            <person name="Konzack S."/>
            <person name="Kulkarni R."/>
            <person name="Kumagai T."/>
            <person name="Lafon A."/>
            <person name="Latge J.P."/>
            <person name="Li W."/>
            <person name="Lord A."/>
            <person name="Lu C."/>
            <person name="Majoros W.H."/>
            <person name="May G.S."/>
            <person name="Miller B.L."/>
            <person name="Mohamoud Y."/>
            <person name="Molina M."/>
            <person name="Monod M."/>
            <person name="Mouyna I."/>
            <person name="Mulligan S."/>
            <person name="Murphy L."/>
            <person name="O'Neil S."/>
            <person name="Paulsen I."/>
            <person name="Penalva M.A."/>
            <person name="Pertea M."/>
            <person name="Price C."/>
            <person name="Pritchard B.L."/>
            <person name="Quail M.A."/>
            <person name="Rabbinowitsch E."/>
            <person name="Rawlins N."/>
            <person name="Rajandream M.A."/>
            <person name="Reichard U."/>
            <person name="Renauld H."/>
            <person name="Robson G.D."/>
            <person name="Rodriguez de Cordoba S."/>
            <person name="Rodriguez-Pena J.M."/>
            <person name="Ronning C.M."/>
            <person name="Rutter S."/>
            <person name="Salzberg S.L."/>
            <person name="Sanchez M."/>
            <person name="Sanchez-Ferrero J.C."/>
            <person name="Saunders D."/>
            <person name="Seeger K."/>
            <person name="Squares R."/>
            <person name="Squares S."/>
            <person name="Takeuchi M."/>
            <person name="Tekaia F."/>
            <person name="Turner G."/>
            <person name="Vazquez de Aldana C.R."/>
            <person name="Weidman J."/>
            <person name="White O."/>
            <person name="Woodward J."/>
            <person name="Yu J.H."/>
            <person name="Fraser C."/>
            <person name="Galagan J.E."/>
            <person name="Asai K."/>
            <person name="Machida M."/>
            <person name="Hall N."/>
            <person name="Barrell B."/>
            <person name="Denning D.W."/>
        </authorList>
    </citation>
    <scope>NUCLEOTIDE SEQUENCE [LARGE SCALE GENOMIC DNA]</scope>
    <source>
        <strain evidence="3 4">Af293</strain>
    </source>
</reference>
<sequence length="609" mass="67464">MVMSSSSLLLISSIQLEQEFSLSEQHNQIDGSTATSSVSKEIKVLLSSQKIYVPTMLIVVVGSVNCELREVFTKLAKLHVKQNFSIAIIVGDLFGDCSSEHELDEISALLQGNINVPLPTYFGLGNRPLPTRIVERIEANDEVCPNLYFLGKRGTLKTAEGIRLVALGGNLEADSKATNKFHPGYTESDARALYGAHSADILITHQWPKGIRTGSSAPLPEDAKVPQEVQCIADLCSTLKPRYHLSSSDGFFYEREPFFHMPSEDNPDAKPLTRFISLASYSKTSKQKWMYAFTLDPKAPPPLTIPVGATATPLAPIQVKRKVLPSQRESYHRFAGIEEDHSRPRKRARAPPPGPEQCFFCLSNPNIATHLITSIGNESYLTTAKGPLSTAKTFPSLNFPGHILIIPFTHTPTLSSITDQTARQSTYAEMQRYRSALHAMLQQRSNGALGAVTWEVSRGTGIHIHWQFLPVPADLIKRGLVDAAFKVEAENLSYPRFERPSATADPSSEPGDFFRLWIWEPPSAPEAESETAESSDGATAAKGTENTLLLPLGPEFRFDIQFGRRVMAKLMELENRMNWKDGVQPQEEEEADAAAFKEAFKEFDFSLQE</sequence>
<dbReference type="VEuPathDB" id="FungiDB:Afu6g08250"/>
<comment type="caution">
    <text evidence="3">The sequence shown here is derived from an EMBL/GenBank/DDBJ whole genome shotgun (WGS) entry which is preliminary data.</text>
</comment>
<dbReference type="InParanoid" id="Q4WMY8"/>
<dbReference type="CDD" id="cd07380">
    <property type="entry name" value="MPP_CWF19_N"/>
    <property type="match status" value="1"/>
</dbReference>
<feature type="domain" description="Cwf19-like protein C-terminal" evidence="1">
    <location>
        <begin position="553"/>
        <end position="605"/>
    </location>
</feature>
<name>Q4WMY8_ASPFU</name>
<protein>
    <submittedName>
        <fullName evidence="3">CwfJ domain protein</fullName>
    </submittedName>
</protein>
<dbReference type="InterPro" id="IPR006767">
    <property type="entry name" value="Cwf19-like_C_dom-2"/>
</dbReference>
<dbReference type="InterPro" id="IPR006768">
    <property type="entry name" value="Cwf19-like_C_dom-1"/>
</dbReference>
<gene>
    <name evidence="3" type="ORF">AFUA_6G08250</name>
</gene>
<dbReference type="FunCoup" id="Q4WMY8">
    <property type="interactions" value="1117"/>
</dbReference>
<dbReference type="eggNOG" id="KOG2476">
    <property type="taxonomic scope" value="Eukaryota"/>
</dbReference>
<dbReference type="PANTHER" id="PTHR12072:SF4">
    <property type="entry name" value="CWF19-LIKE PROTEIN 1"/>
    <property type="match status" value="1"/>
</dbReference>
<proteinExistence type="predicted"/>
<dbReference type="InterPro" id="IPR040194">
    <property type="entry name" value="Cwf19-like"/>
</dbReference>
<feature type="domain" description="Cwf19-like C-terminal" evidence="2">
    <location>
        <begin position="355"/>
        <end position="478"/>
    </location>
</feature>
<dbReference type="Proteomes" id="UP000002530">
    <property type="component" value="Unassembled WGS sequence"/>
</dbReference>
<dbReference type="GO" id="GO:0000398">
    <property type="term" value="P:mRNA splicing, via spliceosome"/>
    <property type="evidence" value="ECO:0000318"/>
    <property type="project" value="GO_Central"/>
</dbReference>
<evidence type="ECO:0000313" key="4">
    <source>
        <dbReference type="Proteomes" id="UP000002530"/>
    </source>
</evidence>
<keyword evidence="4" id="KW-1185">Reference proteome</keyword>
<dbReference type="SUPFAM" id="SSF56300">
    <property type="entry name" value="Metallo-dependent phosphatases"/>
    <property type="match status" value="1"/>
</dbReference>
<dbReference type="STRING" id="330879.Q4WMY8"/>
<dbReference type="InterPro" id="IPR029052">
    <property type="entry name" value="Metallo-depent_PP-like"/>
</dbReference>